<dbReference type="RefSeq" id="NP_493423.2">
    <property type="nucleotide sequence ID" value="NM_061022.4"/>
</dbReference>
<reference evidence="2 3" key="1">
    <citation type="journal article" date="1998" name="Science">
        <title>Genome sequence of the nematode C. elegans: a platform for investigating biology.</title>
        <authorList>
            <consortium name="The C. elegans sequencing consortium"/>
            <person name="Sulson J.E."/>
            <person name="Waterston R."/>
        </authorList>
    </citation>
    <scope>NUCLEOTIDE SEQUENCE [LARGE SCALE GENOMIC DNA]</scope>
    <source>
        <strain evidence="2 3">Bristol N2</strain>
    </source>
</reference>
<keyword evidence="3" id="KW-1185">Reference proteome</keyword>
<dbReference type="PANTHER" id="PTHR22899:SF0">
    <property type="entry name" value="F-BOX ASSOCIATED DOMAIN-CONTAINING PROTEIN-RELATED"/>
    <property type="match status" value="1"/>
</dbReference>
<organism evidence="2 3">
    <name type="scientific">Caenorhabditis elegans</name>
    <dbReference type="NCBI Taxonomy" id="6239"/>
    <lineage>
        <taxon>Eukaryota</taxon>
        <taxon>Metazoa</taxon>
        <taxon>Ecdysozoa</taxon>
        <taxon>Nematoda</taxon>
        <taxon>Chromadorea</taxon>
        <taxon>Rhabditida</taxon>
        <taxon>Rhabditina</taxon>
        <taxon>Rhabditomorpha</taxon>
        <taxon>Rhabditoidea</taxon>
        <taxon>Rhabditidae</taxon>
        <taxon>Peloderinae</taxon>
        <taxon>Caenorhabditis</taxon>
    </lineage>
</organism>
<evidence type="ECO:0000313" key="2">
    <source>
        <dbReference type="EMBL" id="CAB04904.2"/>
    </source>
</evidence>
<accession>Q9XUM2</accession>
<dbReference type="PROSITE" id="PS50181">
    <property type="entry name" value="FBOX"/>
    <property type="match status" value="1"/>
</dbReference>
<protein>
    <submittedName>
        <fullName evidence="2">F-box domain-containing protein</fullName>
    </submittedName>
</protein>
<dbReference type="PaxDb" id="6239-W04A8.3"/>
<dbReference type="KEGG" id="cel:CELE_W04A8.3"/>
<dbReference type="Pfam" id="PF00646">
    <property type="entry name" value="F-box"/>
    <property type="match status" value="1"/>
</dbReference>
<dbReference type="STRING" id="6239.W04A8.3.1"/>
<evidence type="ECO:0000259" key="1">
    <source>
        <dbReference type="PROSITE" id="PS50181"/>
    </source>
</evidence>
<dbReference type="InterPro" id="IPR053222">
    <property type="entry name" value="Zygotic_Embryogenesis-Asso"/>
</dbReference>
<dbReference type="InterPro" id="IPR001810">
    <property type="entry name" value="F-box_dom"/>
</dbReference>
<dbReference type="PhylomeDB" id="Q9XUM2"/>
<proteinExistence type="predicted"/>
<dbReference type="EMBL" id="BX284601">
    <property type="protein sequence ID" value="CAB04904.2"/>
    <property type="molecule type" value="Genomic_DNA"/>
</dbReference>
<dbReference type="UCSC" id="W04A8.3">
    <property type="organism name" value="c. elegans"/>
</dbReference>
<dbReference type="Bgee" id="WBGene00012238">
    <property type="expression patterns" value="Expressed in embryo and 4 other cell types or tissues"/>
</dbReference>
<dbReference type="PANTHER" id="PTHR22899">
    <property type="entry name" value="CYCLIN-RELATED F-BOX FAMILY"/>
    <property type="match status" value="1"/>
</dbReference>
<dbReference type="FunCoup" id="Q9XUM2">
    <property type="interactions" value="6"/>
</dbReference>
<dbReference type="Proteomes" id="UP000001940">
    <property type="component" value="Chromosome I"/>
</dbReference>
<evidence type="ECO:0000313" key="4">
    <source>
        <dbReference type="WormBase" id="W04A8.3"/>
    </source>
</evidence>
<dbReference type="InParanoid" id="Q9XUM2"/>
<gene>
    <name evidence="2" type="ORF">CELE_W04A8.3</name>
    <name evidence="2 4" type="ORF">W04A8.3</name>
</gene>
<name>Q9XUM2_CAEEL</name>
<dbReference type="HOGENOM" id="CLU_960535_0_0_1"/>
<dbReference type="CTD" id="173254"/>
<dbReference type="WormBase" id="W04A8.3">
    <property type="protein sequence ID" value="CE42775"/>
    <property type="gene ID" value="WBGene00012238"/>
</dbReference>
<evidence type="ECO:0000313" key="3">
    <source>
        <dbReference type="Proteomes" id="UP000001940"/>
    </source>
</evidence>
<feature type="domain" description="F-box" evidence="1">
    <location>
        <begin position="4"/>
        <end position="51"/>
    </location>
</feature>
<dbReference type="AGR" id="WB:WBGene00012238"/>
<dbReference type="GeneID" id="173254"/>
<sequence length="312" mass="36608">MSPPFPICKLPSLPLKEALDGIPTYDLFTLCFTSQKTKQLIKRIIRNFEDRENECKATRVKVNIDVQPDYIEVFDDFSEKRVLYRGNYMKQALGTVKCSMHIHTFELEALFINSHRKDIEVELRQLLNFLKTEALHLPRLKFKHEHISSKLLKRILKFDVYYLDIRVIKPKTMKCANWKVLSKYISVNLEGINISSKQANKFLKKLKEKGRLMSFSATNMKSSLVPSAVVKGTRSMENMEISDSAEVERRSVFNCFRPSFVKPEYKFMMRITDYWNEDIVIWKHGFKFTFTDRNLPFFPNLPVSSCCCINVN</sequence>
<dbReference type="AlphaFoldDB" id="Q9XUM2"/>